<dbReference type="CDD" id="cd19481">
    <property type="entry name" value="RecA-like_protease"/>
    <property type="match status" value="1"/>
</dbReference>
<evidence type="ECO:0000256" key="2">
    <source>
        <dbReference type="SAM" id="MobiDB-lite"/>
    </source>
</evidence>
<gene>
    <name evidence="4" type="ORF">KEC54_05130</name>
</gene>
<dbReference type="Gene3D" id="1.20.58.760">
    <property type="entry name" value="Peptidase M41"/>
    <property type="match status" value="1"/>
</dbReference>
<dbReference type="GO" id="GO:0004222">
    <property type="term" value="F:metalloendopeptidase activity"/>
    <property type="evidence" value="ECO:0007669"/>
    <property type="project" value="InterPro"/>
</dbReference>
<dbReference type="GO" id="GO:0005524">
    <property type="term" value="F:ATP binding"/>
    <property type="evidence" value="ECO:0007669"/>
    <property type="project" value="UniProtKB-KW"/>
</dbReference>
<dbReference type="PANTHER" id="PTHR23076">
    <property type="entry name" value="METALLOPROTEASE M41 FTSH"/>
    <property type="match status" value="1"/>
</dbReference>
<dbReference type="InterPro" id="IPR003960">
    <property type="entry name" value="ATPase_AAA_CS"/>
</dbReference>
<reference evidence="4" key="1">
    <citation type="journal article" date="2022" name="Biotechnol. Bioprocess Eng.">
        <title>Pan-genome Analysis Reveals Comparative Genomic Features of Central Metabolic Pathways in Methylorubrum extorquens.</title>
        <authorList>
            <person name="Lee G.M."/>
            <person name="Scott-Nevros Z.K."/>
            <person name="Lee S.-M."/>
            <person name="Kim D."/>
        </authorList>
    </citation>
    <scope>NUCLEOTIDE SEQUENCE</scope>
    <source>
        <strain evidence="4">ATCC 55366</strain>
    </source>
</reference>
<evidence type="ECO:0000313" key="5">
    <source>
        <dbReference type="Proteomes" id="UP001223720"/>
    </source>
</evidence>
<feature type="domain" description="AAA+ ATPase" evidence="3">
    <location>
        <begin position="307"/>
        <end position="448"/>
    </location>
</feature>
<keyword evidence="1" id="KW-0067">ATP-binding</keyword>
<dbReference type="GO" id="GO:0004176">
    <property type="term" value="F:ATP-dependent peptidase activity"/>
    <property type="evidence" value="ECO:0007669"/>
    <property type="project" value="InterPro"/>
</dbReference>
<evidence type="ECO:0000259" key="3">
    <source>
        <dbReference type="SMART" id="SM00382"/>
    </source>
</evidence>
<evidence type="ECO:0000256" key="1">
    <source>
        <dbReference type="RuleBase" id="RU003651"/>
    </source>
</evidence>
<dbReference type="GO" id="GO:0030163">
    <property type="term" value="P:protein catabolic process"/>
    <property type="evidence" value="ECO:0007669"/>
    <property type="project" value="TreeGrafter"/>
</dbReference>
<dbReference type="SUPFAM" id="SSF140990">
    <property type="entry name" value="FtsH protease domain-like"/>
    <property type="match status" value="1"/>
</dbReference>
<keyword evidence="1" id="KW-0547">Nucleotide-binding</keyword>
<dbReference type="Gene3D" id="1.10.8.60">
    <property type="match status" value="1"/>
</dbReference>
<accession>A0AAX3WHZ5</accession>
<dbReference type="Pfam" id="PF00004">
    <property type="entry name" value="AAA"/>
    <property type="match status" value="1"/>
</dbReference>
<dbReference type="InterPro" id="IPR027417">
    <property type="entry name" value="P-loop_NTPase"/>
</dbReference>
<dbReference type="InterPro" id="IPR003959">
    <property type="entry name" value="ATPase_AAA_core"/>
</dbReference>
<dbReference type="Pfam" id="PF01434">
    <property type="entry name" value="Peptidase_M41"/>
    <property type="match status" value="1"/>
</dbReference>
<dbReference type="SMART" id="SM00382">
    <property type="entry name" value="AAA"/>
    <property type="match status" value="1"/>
</dbReference>
<dbReference type="InterPro" id="IPR037219">
    <property type="entry name" value="Peptidase_M41-like"/>
</dbReference>
<dbReference type="GO" id="GO:0016887">
    <property type="term" value="F:ATP hydrolysis activity"/>
    <property type="evidence" value="ECO:0007669"/>
    <property type="project" value="InterPro"/>
</dbReference>
<dbReference type="GO" id="GO:0006508">
    <property type="term" value="P:proteolysis"/>
    <property type="evidence" value="ECO:0007669"/>
    <property type="project" value="InterPro"/>
</dbReference>
<dbReference type="SUPFAM" id="SSF52540">
    <property type="entry name" value="P-loop containing nucleoside triphosphate hydrolases"/>
    <property type="match status" value="1"/>
</dbReference>
<dbReference type="GO" id="GO:0005886">
    <property type="term" value="C:plasma membrane"/>
    <property type="evidence" value="ECO:0007669"/>
    <property type="project" value="TreeGrafter"/>
</dbReference>
<dbReference type="PANTHER" id="PTHR23076:SF97">
    <property type="entry name" value="ATP-DEPENDENT ZINC METALLOPROTEASE YME1L1"/>
    <property type="match status" value="1"/>
</dbReference>
<dbReference type="AlphaFoldDB" id="A0AAX3WHZ5"/>
<evidence type="ECO:0000313" key="4">
    <source>
        <dbReference type="EMBL" id="WHQ70987.1"/>
    </source>
</evidence>
<feature type="region of interest" description="Disordered" evidence="2">
    <location>
        <begin position="1"/>
        <end position="20"/>
    </location>
</feature>
<protein>
    <submittedName>
        <fullName evidence="4">AAA family ATPase</fullName>
    </submittedName>
</protein>
<dbReference type="RefSeq" id="WP_012605957.1">
    <property type="nucleotide sequence ID" value="NZ_BJVP01000005.1"/>
</dbReference>
<dbReference type="PROSITE" id="PS00674">
    <property type="entry name" value="AAA"/>
    <property type="match status" value="1"/>
</dbReference>
<organism evidence="4 5">
    <name type="scientific">Methylorubrum extorquens</name>
    <name type="common">Methylobacterium dichloromethanicum</name>
    <name type="synonym">Methylobacterium extorquens</name>
    <dbReference type="NCBI Taxonomy" id="408"/>
    <lineage>
        <taxon>Bacteria</taxon>
        <taxon>Pseudomonadati</taxon>
        <taxon>Pseudomonadota</taxon>
        <taxon>Alphaproteobacteria</taxon>
        <taxon>Hyphomicrobiales</taxon>
        <taxon>Methylobacteriaceae</taxon>
        <taxon>Methylorubrum</taxon>
    </lineage>
</organism>
<proteinExistence type="inferred from homology"/>
<dbReference type="Gene3D" id="3.40.50.300">
    <property type="entry name" value="P-loop containing nucleotide triphosphate hydrolases"/>
    <property type="match status" value="1"/>
</dbReference>
<comment type="similarity">
    <text evidence="1">Belongs to the AAA ATPase family.</text>
</comment>
<dbReference type="Proteomes" id="UP001223720">
    <property type="component" value="Chromosome"/>
</dbReference>
<sequence length="683" mass="72229">MTPQGRKQAAAVGSGASALDGTGREAVARRLLQLLDPDFFSHSAPSGPGDPPARRNVRAAKREEISSPDVVGATVLLGFELGARTELLERIETEAPVIVVTVPGADWIDPMAKAATGCFGARASRTRARPREHGAGHDPDSGPAGAVVVAARGGLGPHSGGGCSKTASAFWHHQALIGIATPSGTGLPPDLLRACEERVAVGNFEPEAIALVVEHVTGSRPDRQMPGDIAAAVEPTDLRVGIHRARGADGSIDRLAAVVRTKLGVRVRQAGPRLRDLAGYGEAGEWGMAAAADLAAYGRGELLWSCCEPGVLLFGPPGTGKTLFASALANEAGVPLLTGSLAQWQAAGEAHLGTTLKAMRQFFETAMCTAPCIALLDELDSFGNRQRFPDHNRNYSTQVVNGLLECLDGEGRRPGVVLVGTTNNADSIDPAILRSGRFDRSIAVPLPSTSDLEAILRHYLGDGIASEHLAEAARRASGGTGADCAAWARRARGRARHAGRALEPADLLREIDGSFSSAETEQDWRIATHESGHAVVAHALGMKTEQIVLRSPGHRNAGFTLLRLSSELTRSVVHDILAVHLAGREAEILVLGEPSVGAGTDLAYATDICTDMHCRWGLGERIAVCDPTMHVRKVRTSVERDLRRASQRALEILSQHRTSLDRLARALMEQRSLDGDVVAAMIE</sequence>
<name>A0AAX3WHZ5_METEX</name>
<dbReference type="InterPro" id="IPR000642">
    <property type="entry name" value="Peptidase_M41"/>
</dbReference>
<dbReference type="EMBL" id="CP073633">
    <property type="protein sequence ID" value="WHQ70987.1"/>
    <property type="molecule type" value="Genomic_DNA"/>
</dbReference>
<feature type="region of interest" description="Disordered" evidence="2">
    <location>
        <begin position="39"/>
        <end position="64"/>
    </location>
</feature>
<dbReference type="InterPro" id="IPR003593">
    <property type="entry name" value="AAA+_ATPase"/>
</dbReference>